<dbReference type="EMBL" id="VFFF01000001">
    <property type="protein sequence ID" value="TNY32136.1"/>
    <property type="molecule type" value="Genomic_DNA"/>
</dbReference>
<reference evidence="1 2" key="1">
    <citation type="submission" date="2019-06" db="EMBL/GenBank/DDBJ databases">
        <title>Genome of new Rhodobacteraceae sp. SM1903.</title>
        <authorList>
            <person name="Ren X."/>
        </authorList>
    </citation>
    <scope>NUCLEOTIDE SEQUENCE [LARGE SCALE GENOMIC DNA]</scope>
    <source>
        <strain evidence="1 2">SM1903</strain>
    </source>
</reference>
<protein>
    <submittedName>
        <fullName evidence="1">PAS domain-containing protein</fullName>
    </submittedName>
</protein>
<gene>
    <name evidence="1" type="ORF">FHY64_02220</name>
</gene>
<dbReference type="Proteomes" id="UP000314011">
    <property type="component" value="Unassembled WGS sequence"/>
</dbReference>
<name>A0A5C5GEV6_9RHOB</name>
<accession>A0A5C5GEV6</accession>
<evidence type="ECO:0000313" key="1">
    <source>
        <dbReference type="EMBL" id="TNY32136.1"/>
    </source>
</evidence>
<dbReference type="AlphaFoldDB" id="A0A5C5GEV6"/>
<dbReference type="OrthoDB" id="8478628at2"/>
<proteinExistence type="predicted"/>
<organism evidence="1 2">
    <name type="scientific">Pelagovum pacificum</name>
    <dbReference type="NCBI Taxonomy" id="2588711"/>
    <lineage>
        <taxon>Bacteria</taxon>
        <taxon>Pseudomonadati</taxon>
        <taxon>Pseudomonadota</taxon>
        <taxon>Alphaproteobacteria</taxon>
        <taxon>Rhodobacterales</taxon>
        <taxon>Paracoccaceae</taxon>
        <taxon>Pelagovum</taxon>
    </lineage>
</organism>
<evidence type="ECO:0000313" key="2">
    <source>
        <dbReference type="Proteomes" id="UP000314011"/>
    </source>
</evidence>
<dbReference type="InterPro" id="IPR009922">
    <property type="entry name" value="DUF1457"/>
</dbReference>
<comment type="caution">
    <text evidence="1">The sequence shown here is derived from an EMBL/GenBank/DDBJ whole genome shotgun (WGS) entry which is preliminary data.</text>
</comment>
<sequence length="235" mass="25477">MNSGPGVWWCGAGAGSGARDMSDTRDDMTRQTSIRPETGIRPALRQMETYWTELRGFHRLPQRRDVDPARIDLVLPHAFLMQRVAPGVGRVRVAGRALTGLLGMDPRGMPLTAFFGVEAREVVTEELTAMFDEPAIVEIPVHARRGLARPKLSGRLMMLPLIGDDGLVSAALGALMVEGAVGSTPRRLDIAPGLIRREPVPRGGQAATVTFNAAGDVPARVERRRGFLRLVVDNG</sequence>
<dbReference type="Pfam" id="PF07310">
    <property type="entry name" value="PAS_5"/>
    <property type="match status" value="1"/>
</dbReference>
<keyword evidence="2" id="KW-1185">Reference proteome</keyword>